<sequence>MCYRDGTPSVASRVCCCTSCTAAEEIWCRFAFPESKFQYRIVLLQRLVSFIWIQKYPDIRTNDTEYLCRTGTAACHLFTKHQTDMGLHCRPGPKCIVKADTQSGTTAYESVDDQEGKEKYTHVLQTPQRATMSIMLNPLILILDSSQYL</sequence>
<dbReference type="AlphaFoldDB" id="A0A9P4SD41"/>
<protein>
    <submittedName>
        <fullName evidence="1">Uncharacterized protein</fullName>
    </submittedName>
</protein>
<comment type="caution">
    <text evidence="1">The sequence shown here is derived from an EMBL/GenBank/DDBJ whole genome shotgun (WGS) entry which is preliminary data.</text>
</comment>
<evidence type="ECO:0000313" key="2">
    <source>
        <dbReference type="Proteomes" id="UP000799429"/>
    </source>
</evidence>
<accession>A0A9P4SD41</accession>
<name>A0A9P4SD41_9PEZI</name>
<gene>
    <name evidence="1" type="ORF">M501DRAFT_1002579</name>
</gene>
<reference evidence="1" key="1">
    <citation type="journal article" date="2020" name="Stud. Mycol.">
        <title>101 Dothideomycetes genomes: a test case for predicting lifestyles and emergence of pathogens.</title>
        <authorList>
            <person name="Haridas S."/>
            <person name="Albert R."/>
            <person name="Binder M."/>
            <person name="Bloem J."/>
            <person name="Labutti K."/>
            <person name="Salamov A."/>
            <person name="Andreopoulos B."/>
            <person name="Baker S."/>
            <person name="Barry K."/>
            <person name="Bills G."/>
            <person name="Bluhm B."/>
            <person name="Cannon C."/>
            <person name="Castanera R."/>
            <person name="Culley D."/>
            <person name="Daum C."/>
            <person name="Ezra D."/>
            <person name="Gonzalez J."/>
            <person name="Henrissat B."/>
            <person name="Kuo A."/>
            <person name="Liang C."/>
            <person name="Lipzen A."/>
            <person name="Lutzoni F."/>
            <person name="Magnuson J."/>
            <person name="Mondo S."/>
            <person name="Nolan M."/>
            <person name="Ohm R."/>
            <person name="Pangilinan J."/>
            <person name="Park H.-J."/>
            <person name="Ramirez L."/>
            <person name="Alfaro M."/>
            <person name="Sun H."/>
            <person name="Tritt A."/>
            <person name="Yoshinaga Y."/>
            <person name="Zwiers L.-H."/>
            <person name="Turgeon B."/>
            <person name="Goodwin S."/>
            <person name="Spatafora J."/>
            <person name="Crous P."/>
            <person name="Grigoriev I."/>
        </authorList>
    </citation>
    <scope>NUCLEOTIDE SEQUENCE</scope>
    <source>
        <strain evidence="1">CBS 101060</strain>
    </source>
</reference>
<proteinExistence type="predicted"/>
<keyword evidence="2" id="KW-1185">Reference proteome</keyword>
<organism evidence="1 2">
    <name type="scientific">Patellaria atrata CBS 101060</name>
    <dbReference type="NCBI Taxonomy" id="1346257"/>
    <lineage>
        <taxon>Eukaryota</taxon>
        <taxon>Fungi</taxon>
        <taxon>Dikarya</taxon>
        <taxon>Ascomycota</taxon>
        <taxon>Pezizomycotina</taxon>
        <taxon>Dothideomycetes</taxon>
        <taxon>Dothideomycetes incertae sedis</taxon>
        <taxon>Patellariales</taxon>
        <taxon>Patellariaceae</taxon>
        <taxon>Patellaria</taxon>
    </lineage>
</organism>
<evidence type="ECO:0000313" key="1">
    <source>
        <dbReference type="EMBL" id="KAF2840264.1"/>
    </source>
</evidence>
<dbReference type="Proteomes" id="UP000799429">
    <property type="component" value="Unassembled WGS sequence"/>
</dbReference>
<dbReference type="EMBL" id="MU006093">
    <property type="protein sequence ID" value="KAF2840264.1"/>
    <property type="molecule type" value="Genomic_DNA"/>
</dbReference>